<dbReference type="Pfam" id="PF14322">
    <property type="entry name" value="SusD-like_3"/>
    <property type="match status" value="1"/>
</dbReference>
<dbReference type="Pfam" id="PF07980">
    <property type="entry name" value="SusD_RagB"/>
    <property type="match status" value="1"/>
</dbReference>
<dbReference type="InterPro" id="IPR011990">
    <property type="entry name" value="TPR-like_helical_dom_sf"/>
</dbReference>
<comment type="subcellular location">
    <subcellularLocation>
        <location evidence="1">Cell outer membrane</location>
    </subcellularLocation>
</comment>
<accession>A0ABV5F5C7</accession>
<dbReference type="EMBL" id="JBHMEZ010000028">
    <property type="protein sequence ID" value="MFB9054641.1"/>
    <property type="molecule type" value="Genomic_DNA"/>
</dbReference>
<proteinExistence type="inferred from homology"/>
<dbReference type="Proteomes" id="UP001589605">
    <property type="component" value="Unassembled WGS sequence"/>
</dbReference>
<dbReference type="PROSITE" id="PS51257">
    <property type="entry name" value="PROKAR_LIPOPROTEIN"/>
    <property type="match status" value="1"/>
</dbReference>
<gene>
    <name evidence="9" type="ORF">ACFFVB_16250</name>
</gene>
<evidence type="ECO:0000313" key="9">
    <source>
        <dbReference type="EMBL" id="MFB9054641.1"/>
    </source>
</evidence>
<dbReference type="SUPFAM" id="SSF48452">
    <property type="entry name" value="TPR-like"/>
    <property type="match status" value="1"/>
</dbReference>
<feature type="domain" description="SusD-like N-terminal" evidence="8">
    <location>
        <begin position="116"/>
        <end position="239"/>
    </location>
</feature>
<keyword evidence="3 6" id="KW-0732">Signal</keyword>
<dbReference type="RefSeq" id="WP_382384281.1">
    <property type="nucleotide sequence ID" value="NZ_JBHMEZ010000028.1"/>
</dbReference>
<name>A0ABV5F5C7_9FLAO</name>
<feature type="signal peptide" evidence="6">
    <location>
        <begin position="1"/>
        <end position="20"/>
    </location>
</feature>
<evidence type="ECO:0000256" key="2">
    <source>
        <dbReference type="ARBA" id="ARBA00006275"/>
    </source>
</evidence>
<dbReference type="Gene3D" id="1.25.40.390">
    <property type="match status" value="1"/>
</dbReference>
<keyword evidence="10" id="KW-1185">Reference proteome</keyword>
<dbReference type="InterPro" id="IPR012944">
    <property type="entry name" value="SusD_RagB_dom"/>
</dbReference>
<protein>
    <submittedName>
        <fullName evidence="9">RagB/SusD family nutrient uptake outer membrane protein</fullName>
    </submittedName>
</protein>
<comment type="caution">
    <text evidence="9">The sequence shown here is derived from an EMBL/GenBank/DDBJ whole genome shotgun (WGS) entry which is preliminary data.</text>
</comment>
<reference evidence="9 10" key="1">
    <citation type="submission" date="2024-09" db="EMBL/GenBank/DDBJ databases">
        <authorList>
            <person name="Sun Q."/>
            <person name="Mori K."/>
        </authorList>
    </citation>
    <scope>NUCLEOTIDE SEQUENCE [LARGE SCALE GENOMIC DNA]</scope>
    <source>
        <strain evidence="9 10">CECT 8286</strain>
    </source>
</reference>
<sequence>MKTKILITALSLILFGSCSEVLDISPDGTQTTEDIFSDETTTGAYLTSCYEKFMAYGYGYTGIENQNVSISDDTWSIGRNGAKSAYLYQGICNTDGDIGWGQVGNTLAYQSNMFGYKVGAWEHFYKRIRRTNVFLSQIETAAVPSEEERAKWTAEAKVLRAFFYLELIQRYGKAFIITDPAYVDFDESELVMSSFKEVSDFIISECDEAMNEDALPWRPVVSTDYRRMTKSIAAALKSRTAIYMASSLFNEGENYWPEAEAICEESLNDLLNNGFELYTSVRSPSYFGTNAYQEYSCTTQDYSDNPIDKETILRTQNFSTAWNYQGLPINNAASAGMTPTQELVDAYPMSNGKYILDLSKPYNDVKHLSPNLNLESGYDETNPYVDRDPRFYATVYYNGSTALNSSNVETTLDIFRTGECAIDGSNTQRTQTGYYPRRHYNPLARRGKSVGVSFRYMRLAELYLNYAECLIENNKLTEAVAAIKPIRDRVNMPNIDEVEGVSIDQQNLRLMYRNERRIEFAYEENRYYDVRRWTNPTDNMDVIRYETGMWIEKNEDGTFTYQRFQINDSYHPETGWAGSGLEKLCYTNKFLLYPFDASEVSNILANTQVNIQNPGW</sequence>
<dbReference type="InterPro" id="IPR033985">
    <property type="entry name" value="SusD-like_N"/>
</dbReference>
<evidence type="ECO:0000256" key="6">
    <source>
        <dbReference type="SAM" id="SignalP"/>
    </source>
</evidence>
<evidence type="ECO:0000256" key="5">
    <source>
        <dbReference type="ARBA" id="ARBA00023237"/>
    </source>
</evidence>
<organism evidence="9 10">
    <name type="scientific">Formosa undariae</name>
    <dbReference type="NCBI Taxonomy" id="1325436"/>
    <lineage>
        <taxon>Bacteria</taxon>
        <taxon>Pseudomonadati</taxon>
        <taxon>Bacteroidota</taxon>
        <taxon>Flavobacteriia</taxon>
        <taxon>Flavobacteriales</taxon>
        <taxon>Flavobacteriaceae</taxon>
        <taxon>Formosa</taxon>
    </lineage>
</organism>
<evidence type="ECO:0000256" key="4">
    <source>
        <dbReference type="ARBA" id="ARBA00023136"/>
    </source>
</evidence>
<comment type="similarity">
    <text evidence="2">Belongs to the SusD family.</text>
</comment>
<feature type="domain" description="RagB/SusD" evidence="7">
    <location>
        <begin position="314"/>
        <end position="616"/>
    </location>
</feature>
<evidence type="ECO:0000259" key="8">
    <source>
        <dbReference type="Pfam" id="PF14322"/>
    </source>
</evidence>
<keyword evidence="4" id="KW-0472">Membrane</keyword>
<keyword evidence="5" id="KW-0998">Cell outer membrane</keyword>
<feature type="chain" id="PRO_5045336393" evidence="6">
    <location>
        <begin position="21"/>
        <end position="616"/>
    </location>
</feature>
<evidence type="ECO:0000256" key="1">
    <source>
        <dbReference type="ARBA" id="ARBA00004442"/>
    </source>
</evidence>
<evidence type="ECO:0000313" key="10">
    <source>
        <dbReference type="Proteomes" id="UP001589605"/>
    </source>
</evidence>
<evidence type="ECO:0000259" key="7">
    <source>
        <dbReference type="Pfam" id="PF07980"/>
    </source>
</evidence>
<evidence type="ECO:0000256" key="3">
    <source>
        <dbReference type="ARBA" id="ARBA00022729"/>
    </source>
</evidence>